<dbReference type="EMBL" id="QOIM01000026">
    <property type="protein sequence ID" value="RCG21750.1"/>
    <property type="molecule type" value="Genomic_DNA"/>
</dbReference>
<comment type="caution">
    <text evidence="2">The sequence shown here is derived from an EMBL/GenBank/DDBJ whole genome shotgun (WGS) entry which is preliminary data.</text>
</comment>
<dbReference type="Pfam" id="PF25310">
    <property type="entry name" value="VG15"/>
    <property type="match status" value="1"/>
</dbReference>
<dbReference type="RefSeq" id="WP_114014919.1">
    <property type="nucleotide sequence ID" value="NZ_QOIM01000026.1"/>
</dbReference>
<name>A0A367EX70_9ACTN</name>
<protein>
    <recommendedName>
        <fullName evidence="4">Capsid maturation protease</fullName>
    </recommendedName>
</protein>
<evidence type="ECO:0000256" key="1">
    <source>
        <dbReference type="SAM" id="Coils"/>
    </source>
</evidence>
<proteinExistence type="predicted"/>
<dbReference type="Proteomes" id="UP000253507">
    <property type="component" value="Unassembled WGS sequence"/>
</dbReference>
<dbReference type="OrthoDB" id="3194844at2"/>
<evidence type="ECO:0000313" key="2">
    <source>
        <dbReference type="EMBL" id="RCG21750.1"/>
    </source>
</evidence>
<keyword evidence="1" id="KW-0175">Coiled coil</keyword>
<accession>A0A367EX70</accession>
<dbReference type="AlphaFoldDB" id="A0A367EX70"/>
<evidence type="ECO:0008006" key="4">
    <source>
        <dbReference type="Google" id="ProtNLM"/>
    </source>
</evidence>
<keyword evidence="3" id="KW-1185">Reference proteome</keyword>
<feature type="coiled-coil region" evidence="1">
    <location>
        <begin position="123"/>
        <end position="150"/>
    </location>
</feature>
<organism evidence="2 3">
    <name type="scientific">Streptomyces reniochalinae</name>
    <dbReference type="NCBI Taxonomy" id="2250578"/>
    <lineage>
        <taxon>Bacteria</taxon>
        <taxon>Bacillati</taxon>
        <taxon>Actinomycetota</taxon>
        <taxon>Actinomycetes</taxon>
        <taxon>Kitasatosporales</taxon>
        <taxon>Streptomycetaceae</taxon>
        <taxon>Streptomyces</taxon>
    </lineage>
</organism>
<evidence type="ECO:0000313" key="3">
    <source>
        <dbReference type="Proteomes" id="UP000253507"/>
    </source>
</evidence>
<dbReference type="InterPro" id="IPR057369">
    <property type="entry name" value="VG15"/>
</dbReference>
<sequence>MAARTVSDRSAASERQRRAQRGLTRLLTRDVRRLRRLILPQRLESSVPDWIEAVRAVVDQYADASASLAADYYDAERVAARATGRFTVPLAPAPPAEKTEAGLRWATKDLWPREPDEATPAQLEPLTVRLEQAEKKAEQVVQKLVVDQARETVREAVRRDREATGWARTAALGACAFCKMLAVRGAVYEQDTAGFRAHDGCHCGVVPIFRGQRFELSEKAKEWERLYREYAAPYSGDQLARFRRALAEHGQSLPG</sequence>
<gene>
    <name evidence="2" type="ORF">DQ392_08565</name>
</gene>
<reference evidence="2 3" key="1">
    <citation type="submission" date="2018-06" db="EMBL/GenBank/DDBJ databases">
        <title>Streptomyces reniochalinae sp. nov. and Streptomyces diacarnus sp. nov. from marine sponges.</title>
        <authorList>
            <person name="Li L."/>
        </authorList>
    </citation>
    <scope>NUCLEOTIDE SEQUENCE [LARGE SCALE GENOMIC DNA]</scope>
    <source>
        <strain evidence="2 3">LHW50302</strain>
    </source>
</reference>